<dbReference type="AlphaFoldDB" id="B8HN16"/>
<name>B8HN16_CYAP4</name>
<reference evidence="1" key="1">
    <citation type="submission" date="2009-01" db="EMBL/GenBank/DDBJ databases">
        <title>Complete sequence of chromosome Cyanothece sp. PCC 7425.</title>
        <authorList>
            <consortium name="US DOE Joint Genome Institute"/>
            <person name="Lucas S."/>
            <person name="Copeland A."/>
            <person name="Lapidus A."/>
            <person name="Glavina del Rio T."/>
            <person name="Dalin E."/>
            <person name="Tice H."/>
            <person name="Bruce D."/>
            <person name="Goodwin L."/>
            <person name="Pitluck S."/>
            <person name="Sims D."/>
            <person name="Meineke L."/>
            <person name="Brettin T."/>
            <person name="Detter J.C."/>
            <person name="Han C."/>
            <person name="Larimer F."/>
            <person name="Land M."/>
            <person name="Hauser L."/>
            <person name="Kyrpides N."/>
            <person name="Ovchinnikova G."/>
            <person name="Liberton M."/>
            <person name="Stoeckel J."/>
            <person name="Banerjee A."/>
            <person name="Singh A."/>
            <person name="Page L."/>
            <person name="Sato H."/>
            <person name="Zhao L."/>
            <person name="Sherman L."/>
            <person name="Pakrasi H."/>
            <person name="Richardson P."/>
        </authorList>
    </citation>
    <scope>NUCLEOTIDE SEQUENCE</scope>
    <source>
        <strain evidence="1">PCC 7425</strain>
    </source>
</reference>
<dbReference type="KEGG" id="cyn:Cyan7425_3157"/>
<dbReference type="EMBL" id="CP001344">
    <property type="protein sequence ID" value="ACL45485.1"/>
    <property type="molecule type" value="Genomic_DNA"/>
</dbReference>
<accession>B8HN16</accession>
<organism evidence="1">
    <name type="scientific">Cyanothece sp. (strain PCC 7425 / ATCC 29141)</name>
    <dbReference type="NCBI Taxonomy" id="395961"/>
    <lineage>
        <taxon>Bacteria</taxon>
        <taxon>Bacillati</taxon>
        <taxon>Cyanobacteriota</taxon>
        <taxon>Cyanophyceae</taxon>
        <taxon>Gomontiellales</taxon>
        <taxon>Cyanothecaceae</taxon>
        <taxon>Cyanothece</taxon>
    </lineage>
</organism>
<sequence length="67" mass="8046">MKNFYDNSDLPSLTKLIERLETLFDLSHCPQWLMSAFSRESKRLGVDITRLLHLWNTYDLWRCRDGV</sequence>
<dbReference type="HOGENOM" id="CLU_2805285_0_0_3"/>
<gene>
    <name evidence="1" type="ordered locus">Cyan7425_3157</name>
</gene>
<proteinExistence type="predicted"/>
<protein>
    <submittedName>
        <fullName evidence="1">Uncharacterized protein</fullName>
    </submittedName>
</protein>
<dbReference type="STRING" id="395961.Cyan7425_3157"/>
<evidence type="ECO:0000313" key="1">
    <source>
        <dbReference type="EMBL" id="ACL45485.1"/>
    </source>
</evidence>